<evidence type="ECO:0000256" key="1">
    <source>
        <dbReference type="SAM" id="MobiDB-lite"/>
    </source>
</evidence>
<dbReference type="VEuPathDB" id="VectorBase:AATE009083"/>
<sequence>MLFGGGRISIEPRPPPAPPWAMPFPLLFPLAVAPPLLTVIGDPADPLLLELPNCGCACCWMLSLFRMRFWLITSSMPGCRGGKGGGSACISPPDTTPPPRRSAGERGPPPPPPIPPPPPPPPSGLIHSGEPRKAAVGELISLASLDFFFVPRLSEDSERGKRDRKAGVVVVVLALFDGGCGCGNSGGVVTDEALYEGYAPV</sequence>
<protein>
    <submittedName>
        <fullName evidence="2">Uncharacterized protein</fullName>
    </submittedName>
</protein>
<name>A0A182J0M1_ANOAO</name>
<dbReference type="AlphaFoldDB" id="A0A182J0M1"/>
<feature type="compositionally biased region" description="Pro residues" evidence="1">
    <location>
        <begin position="107"/>
        <end position="123"/>
    </location>
</feature>
<feature type="region of interest" description="Disordered" evidence="1">
    <location>
        <begin position="83"/>
        <end position="129"/>
    </location>
</feature>
<evidence type="ECO:0000313" key="2">
    <source>
        <dbReference type="EnsemblMetazoa" id="AATE009083-PA.1"/>
    </source>
</evidence>
<proteinExistence type="predicted"/>
<dbReference type="EnsemblMetazoa" id="AATE009083-RA">
    <property type="protein sequence ID" value="AATE009083-PA.1"/>
    <property type="gene ID" value="AATE009083"/>
</dbReference>
<accession>A0A182J0M1</accession>
<organism evidence="2">
    <name type="scientific">Anopheles atroparvus</name>
    <name type="common">European mosquito</name>
    <dbReference type="NCBI Taxonomy" id="41427"/>
    <lineage>
        <taxon>Eukaryota</taxon>
        <taxon>Metazoa</taxon>
        <taxon>Ecdysozoa</taxon>
        <taxon>Arthropoda</taxon>
        <taxon>Hexapoda</taxon>
        <taxon>Insecta</taxon>
        <taxon>Pterygota</taxon>
        <taxon>Neoptera</taxon>
        <taxon>Endopterygota</taxon>
        <taxon>Diptera</taxon>
        <taxon>Nematocera</taxon>
        <taxon>Culicoidea</taxon>
        <taxon>Culicidae</taxon>
        <taxon>Anophelinae</taxon>
        <taxon>Anopheles</taxon>
    </lineage>
</organism>
<reference evidence="2" key="1">
    <citation type="submission" date="2022-08" db="UniProtKB">
        <authorList>
            <consortium name="EnsemblMetazoa"/>
        </authorList>
    </citation>
    <scope>IDENTIFICATION</scope>
    <source>
        <strain evidence="2">EBRO</strain>
    </source>
</reference>